<evidence type="ECO:0000313" key="2">
    <source>
        <dbReference type="Proteomes" id="UP000198346"/>
    </source>
</evidence>
<keyword evidence="2" id="KW-1185">Reference proteome</keyword>
<dbReference type="AlphaFoldDB" id="A0A239PXS1"/>
<proteinExistence type="predicted"/>
<reference evidence="1 2" key="1">
    <citation type="submission" date="2017-07" db="EMBL/GenBank/DDBJ databases">
        <authorList>
            <person name="Sun Z.S."/>
            <person name="Albrecht U."/>
            <person name="Echele G."/>
            <person name="Lee C.C."/>
        </authorList>
    </citation>
    <scope>NUCLEOTIDE SEQUENCE [LARGE SCALE GENOMIC DNA]</scope>
    <source>
        <strain evidence="1 2">CGMCC 1.12710</strain>
    </source>
</reference>
<evidence type="ECO:0000313" key="1">
    <source>
        <dbReference type="EMBL" id="SNT75084.1"/>
    </source>
</evidence>
<dbReference type="Proteomes" id="UP000198346">
    <property type="component" value="Unassembled WGS sequence"/>
</dbReference>
<dbReference type="PANTHER" id="PTHR36849">
    <property type="entry name" value="CYTOPLASMIC PROTEIN-RELATED"/>
    <property type="match status" value="1"/>
</dbReference>
<dbReference type="InterPro" id="IPR052552">
    <property type="entry name" value="YeaO-like"/>
</dbReference>
<dbReference type="PANTHER" id="PTHR36849:SF1">
    <property type="entry name" value="CYTOPLASMIC PROTEIN"/>
    <property type="match status" value="1"/>
</dbReference>
<dbReference type="RefSeq" id="WP_089412971.1">
    <property type="nucleotide sequence ID" value="NZ_FZQA01000007.1"/>
</dbReference>
<name>A0A239PXS1_9PROT</name>
<accession>A0A239PXS1</accession>
<protein>
    <submittedName>
        <fullName evidence="1">Uncharacterized conserved protein YeaO, DUF488 family</fullName>
    </submittedName>
</protein>
<dbReference type="OrthoDB" id="9790745at2"/>
<dbReference type="Pfam" id="PF22752">
    <property type="entry name" value="DUF488-N3i"/>
    <property type="match status" value="1"/>
</dbReference>
<gene>
    <name evidence="1" type="ORF">SAMN06297382_2526</name>
</gene>
<dbReference type="EMBL" id="FZQA01000007">
    <property type="protein sequence ID" value="SNT75084.1"/>
    <property type="molecule type" value="Genomic_DNA"/>
</dbReference>
<sequence length="137" mass="15058">MSAARKEGGLGVKRVYDPPAAGDGFRVLVDRLWPRGLAKAQARIDLWAKALAPSHELRRKAHAEPGFPDEAKSWKAFEAAYRKELEAEDAAAEARRAQIDAIAARLKQGPVTLLHASKGAERNNAAALAEWLRKRIK</sequence>
<organism evidence="1 2">
    <name type="scientific">Amphiplicatus metriothermophilus</name>
    <dbReference type="NCBI Taxonomy" id="1519374"/>
    <lineage>
        <taxon>Bacteria</taxon>
        <taxon>Pseudomonadati</taxon>
        <taxon>Pseudomonadota</taxon>
        <taxon>Alphaproteobacteria</taxon>
        <taxon>Parvularculales</taxon>
        <taxon>Parvularculaceae</taxon>
        <taxon>Amphiplicatus</taxon>
    </lineage>
</organism>